<evidence type="ECO:0000313" key="2">
    <source>
        <dbReference type="EMBL" id="TNN69361.1"/>
    </source>
</evidence>
<protein>
    <submittedName>
        <fullName evidence="2">Uncharacterized protein</fullName>
    </submittedName>
</protein>
<reference evidence="2 3" key="1">
    <citation type="submission" date="2019-03" db="EMBL/GenBank/DDBJ databases">
        <title>First draft genome of Liparis tanakae, snailfish: a comprehensive survey of snailfish specific genes.</title>
        <authorList>
            <person name="Kim W."/>
            <person name="Song I."/>
            <person name="Jeong J.-H."/>
            <person name="Kim D."/>
            <person name="Kim S."/>
            <person name="Ryu S."/>
            <person name="Song J.Y."/>
            <person name="Lee S.K."/>
        </authorList>
    </citation>
    <scope>NUCLEOTIDE SEQUENCE [LARGE SCALE GENOMIC DNA]</scope>
    <source>
        <tissue evidence="2">Muscle</tissue>
    </source>
</reference>
<feature type="compositionally biased region" description="Polar residues" evidence="1">
    <location>
        <begin position="92"/>
        <end position="104"/>
    </location>
</feature>
<evidence type="ECO:0000256" key="1">
    <source>
        <dbReference type="SAM" id="MobiDB-lite"/>
    </source>
</evidence>
<gene>
    <name evidence="2" type="ORF">EYF80_020362</name>
</gene>
<feature type="region of interest" description="Disordered" evidence="1">
    <location>
        <begin position="60"/>
        <end position="79"/>
    </location>
</feature>
<sequence>MLPSLLLLMGPLIDGPTRTSLESCSSNVKQERGDNETAMNSADGLLIVSRMQSVEANINLKPNKNNTSNHKPSVSSHTHFTHPFKLSARSKAVQNKKGTVTHRSPSALRPAGLHGEEGGTGWTVVGRPRIMAGCEIVMKGVLLDDSRLRASERRVCYEYRCTVGDPIKSCLQENSSPQL</sequence>
<dbReference type="Proteomes" id="UP000314294">
    <property type="component" value="Unassembled WGS sequence"/>
</dbReference>
<name>A0A4Z2HUW7_9TELE</name>
<dbReference type="EMBL" id="SRLO01000176">
    <property type="protein sequence ID" value="TNN69361.1"/>
    <property type="molecule type" value="Genomic_DNA"/>
</dbReference>
<accession>A0A4Z2HUW7</accession>
<proteinExistence type="predicted"/>
<feature type="region of interest" description="Disordered" evidence="1">
    <location>
        <begin position="91"/>
        <end position="115"/>
    </location>
</feature>
<feature type="compositionally biased region" description="Polar residues" evidence="1">
    <location>
        <begin position="60"/>
        <end position="78"/>
    </location>
</feature>
<comment type="caution">
    <text evidence="2">The sequence shown here is derived from an EMBL/GenBank/DDBJ whole genome shotgun (WGS) entry which is preliminary data.</text>
</comment>
<organism evidence="2 3">
    <name type="scientific">Liparis tanakae</name>
    <name type="common">Tanaka's snailfish</name>
    <dbReference type="NCBI Taxonomy" id="230148"/>
    <lineage>
        <taxon>Eukaryota</taxon>
        <taxon>Metazoa</taxon>
        <taxon>Chordata</taxon>
        <taxon>Craniata</taxon>
        <taxon>Vertebrata</taxon>
        <taxon>Euteleostomi</taxon>
        <taxon>Actinopterygii</taxon>
        <taxon>Neopterygii</taxon>
        <taxon>Teleostei</taxon>
        <taxon>Neoteleostei</taxon>
        <taxon>Acanthomorphata</taxon>
        <taxon>Eupercaria</taxon>
        <taxon>Perciformes</taxon>
        <taxon>Cottioidei</taxon>
        <taxon>Cottales</taxon>
        <taxon>Liparidae</taxon>
        <taxon>Liparis</taxon>
    </lineage>
</organism>
<keyword evidence="3" id="KW-1185">Reference proteome</keyword>
<dbReference type="AlphaFoldDB" id="A0A4Z2HUW7"/>
<evidence type="ECO:0000313" key="3">
    <source>
        <dbReference type="Proteomes" id="UP000314294"/>
    </source>
</evidence>